<reference evidence="1 2" key="1">
    <citation type="submission" date="2013-02" db="EMBL/GenBank/DDBJ databases">
        <title>Draft Genome Sequence of Streptomyces aurantiacus, Which Produces Setomimycin.</title>
        <authorList>
            <person name="Gruening B.A."/>
            <person name="Praeg A."/>
            <person name="Erxleben A."/>
            <person name="Guenther S."/>
            <person name="Mueller M."/>
        </authorList>
    </citation>
    <scope>NUCLEOTIDE SEQUENCE [LARGE SCALE GENOMIC DNA]</scope>
    <source>
        <strain evidence="1 2">JA 4570</strain>
    </source>
</reference>
<protein>
    <recommendedName>
        <fullName evidence="3">Minor tail protein</fullName>
    </recommendedName>
</protein>
<dbReference type="OrthoDB" id="3478344at2"/>
<keyword evidence="2" id="KW-1185">Reference proteome</keyword>
<evidence type="ECO:0008006" key="3">
    <source>
        <dbReference type="Google" id="ProtNLM"/>
    </source>
</evidence>
<evidence type="ECO:0000313" key="1">
    <source>
        <dbReference type="EMBL" id="EPH40843.1"/>
    </source>
</evidence>
<accession>S3ZCI2</accession>
<comment type="caution">
    <text evidence="1">The sequence shown here is derived from an EMBL/GenBank/DDBJ whole genome shotgun (WGS) entry which is preliminary data.</text>
</comment>
<sequence>MAQDSWPSPAHNARAVTDTEYEKIAAAFSGDGVYGTPADPAVVTAGTGLSVNVRAAVYGSVRGHAWTSGTTTVNLPISPNLSGQTRTDRIVLRLDRATWTVRAIVKQGVPGSGPPMLTQQTGDVGVYEVLLATVTVPNGANSVTVARNERYVGTRIRPVDSKWYDPNPQRGEVRYEVDTDRLRVYTGAAWRTVFSDSGAIEADANVPSWSVVVAPILEERNGTVNLRLGQFSRTGGNLSGPADSRLPVLVPAAYRHPNRNVYSIGYITGAKISRITIYPANHSTRPGQAWLTQKPDITNADDVLPGDVSWVVD</sequence>
<evidence type="ECO:0000313" key="2">
    <source>
        <dbReference type="Proteomes" id="UP000014629"/>
    </source>
</evidence>
<dbReference type="RefSeq" id="WP_016644179.1">
    <property type="nucleotide sequence ID" value="NZ_AOPZ01000361.1"/>
</dbReference>
<gene>
    <name evidence="1" type="ORF">STRAU_6058</name>
</gene>
<dbReference type="PATRIC" id="fig|1286094.4.peg.5986"/>
<dbReference type="Proteomes" id="UP000014629">
    <property type="component" value="Unassembled WGS sequence"/>
</dbReference>
<organism evidence="1 2">
    <name type="scientific">Streptomyces aurantiacus JA 4570</name>
    <dbReference type="NCBI Taxonomy" id="1286094"/>
    <lineage>
        <taxon>Bacteria</taxon>
        <taxon>Bacillati</taxon>
        <taxon>Actinomycetota</taxon>
        <taxon>Actinomycetes</taxon>
        <taxon>Kitasatosporales</taxon>
        <taxon>Streptomycetaceae</taxon>
        <taxon>Streptomyces</taxon>
        <taxon>Streptomyces aurantiacus group</taxon>
    </lineage>
</organism>
<dbReference type="AlphaFoldDB" id="S3ZCI2"/>
<dbReference type="EMBL" id="AOPZ01000361">
    <property type="protein sequence ID" value="EPH40843.1"/>
    <property type="molecule type" value="Genomic_DNA"/>
</dbReference>
<name>S3ZCI2_9ACTN</name>
<proteinExistence type="predicted"/>